<dbReference type="WBParaSite" id="JU765_v2.g11276.t1">
    <property type="protein sequence ID" value="JU765_v2.g11276.t1"/>
    <property type="gene ID" value="JU765_v2.g11276"/>
</dbReference>
<dbReference type="Proteomes" id="UP000887576">
    <property type="component" value="Unplaced"/>
</dbReference>
<name>A0AC34PYL0_9BILA</name>
<reference evidence="2" key="1">
    <citation type="submission" date="2022-11" db="UniProtKB">
        <authorList>
            <consortium name="WormBaseParasite"/>
        </authorList>
    </citation>
    <scope>IDENTIFICATION</scope>
</reference>
<protein>
    <submittedName>
        <fullName evidence="2">Sushi domain-containing protein</fullName>
    </submittedName>
</protein>
<organism evidence="1 2">
    <name type="scientific">Panagrolaimus sp. JU765</name>
    <dbReference type="NCBI Taxonomy" id="591449"/>
    <lineage>
        <taxon>Eukaryota</taxon>
        <taxon>Metazoa</taxon>
        <taxon>Ecdysozoa</taxon>
        <taxon>Nematoda</taxon>
        <taxon>Chromadorea</taxon>
        <taxon>Rhabditida</taxon>
        <taxon>Tylenchina</taxon>
        <taxon>Panagrolaimomorpha</taxon>
        <taxon>Panagrolaimoidea</taxon>
        <taxon>Panagrolaimidae</taxon>
        <taxon>Panagrolaimus</taxon>
    </lineage>
</organism>
<evidence type="ECO:0000313" key="1">
    <source>
        <dbReference type="Proteomes" id="UP000887576"/>
    </source>
</evidence>
<accession>A0AC34PYL0</accession>
<evidence type="ECO:0000313" key="2">
    <source>
        <dbReference type="WBParaSite" id="JU765_v2.g11276.t1"/>
    </source>
</evidence>
<sequence length="648" mass="73322">MFRHNFLFIIFVIFLTKIFGKTDVEKSCSNGIDKTFLTELFSYSNTFLGAFRDHYATTWTFKNHPKALQGYYQIDVFGLIANSSDPLKSEEFHCECLREIVQLYDEQWGLGGTIGKPGLFGRIDHKLVLSGNEKNEPLEKYMRTGEKLYCVPEYGQCGASVPLFQWFSTGEIDTLVTTHDKLIPESDPNLVSKGILCYIWPLDYKSGQEAPTSPELLKMAHPHVYQREPRIDVQESYLSAVRSREPVMMNQEVFCPSLMSTNGHWSYTTPNRNPGTVAFLNCNAGYAVHNVSSAVMCQRTGRWMPEPPTCEPSGCRPMDRSNSNGRIIYNGPPIDDQLYPIGSTSMLVCDEKMDVSHDGADVAYCSLDGWQPKNLGHCEKVCPLFVIENGEVIYTDGRGFDQKTNTNGTIATVICERGTKLTGLGTAVCLDGNWNVKDIGECRVLTCPKLDEPSDGRLIYFNPQNDPLDVHSMKITPGTTVKLTCAFDDHLKIMKLFILLVLFPVSYSKPMEENYPSLNLLKEIHVSSQNYDKFDIEEAERKQKVPITISPTKAGLVPPTDIPQDFDLNLERNQLDKKIDEKLPFTLPSLPPPRTPHYPKIELFGMKNKFFQWFVKQKKLLKEASDADTSPLPYYHPFDPTFATQSVH</sequence>
<proteinExistence type="predicted"/>